<dbReference type="GO" id="GO:0006265">
    <property type="term" value="P:DNA topological change"/>
    <property type="evidence" value="ECO:0007669"/>
    <property type="project" value="InterPro"/>
</dbReference>
<dbReference type="Proteomes" id="UP001206925">
    <property type="component" value="Unassembled WGS sequence"/>
</dbReference>
<dbReference type="GO" id="GO:0005524">
    <property type="term" value="F:ATP binding"/>
    <property type="evidence" value="ECO:0007669"/>
    <property type="project" value="InterPro"/>
</dbReference>
<gene>
    <name evidence="1" type="ORF">M8C21_030118</name>
</gene>
<dbReference type="InterPro" id="IPR035516">
    <property type="entry name" value="Gyrase/topoIV_suA_C"/>
</dbReference>
<proteinExistence type="predicted"/>
<organism evidence="1 2">
    <name type="scientific">Ambrosia artemisiifolia</name>
    <name type="common">Common ragweed</name>
    <dbReference type="NCBI Taxonomy" id="4212"/>
    <lineage>
        <taxon>Eukaryota</taxon>
        <taxon>Viridiplantae</taxon>
        <taxon>Streptophyta</taxon>
        <taxon>Embryophyta</taxon>
        <taxon>Tracheophyta</taxon>
        <taxon>Spermatophyta</taxon>
        <taxon>Magnoliopsida</taxon>
        <taxon>eudicotyledons</taxon>
        <taxon>Gunneridae</taxon>
        <taxon>Pentapetalae</taxon>
        <taxon>asterids</taxon>
        <taxon>campanulids</taxon>
        <taxon>Asterales</taxon>
        <taxon>Asteraceae</taxon>
        <taxon>Asteroideae</taxon>
        <taxon>Heliantheae alliance</taxon>
        <taxon>Heliantheae</taxon>
        <taxon>Ambrosia</taxon>
    </lineage>
</organism>
<dbReference type="SUPFAM" id="SSF101904">
    <property type="entry name" value="GyrA/ParC C-terminal domain-like"/>
    <property type="match status" value="1"/>
</dbReference>
<reference evidence="1" key="1">
    <citation type="submission" date="2022-06" db="EMBL/GenBank/DDBJ databases">
        <title>Uncovering the hologenomic basis of an extraordinary plant invasion.</title>
        <authorList>
            <person name="Bieker V.C."/>
            <person name="Martin M.D."/>
            <person name="Gilbert T."/>
            <person name="Hodgins K."/>
            <person name="Battlay P."/>
            <person name="Petersen B."/>
            <person name="Wilson J."/>
        </authorList>
    </citation>
    <scope>NUCLEOTIDE SEQUENCE</scope>
    <source>
        <strain evidence="1">AA19_3_7</strain>
        <tissue evidence="1">Leaf</tissue>
    </source>
</reference>
<dbReference type="GO" id="GO:0003677">
    <property type="term" value="F:DNA binding"/>
    <property type="evidence" value="ECO:0007669"/>
    <property type="project" value="InterPro"/>
</dbReference>
<sequence>LTPSLRQFARSPYPLPFRFHASSYFSSSSSIDLHFRMDLRLIGNIRMLSKNTLIFLLLSSNLPLALPPNSLQQVDNSIYQIGALPSTALSEKGYVKRMKLDTFNLQNRGTIGKSVGKLRVNDTMSDFLACRAHDHLLYFSDKGTVYSAPAYKIPECSRVVAVTHLIQILALSDGERITSIIPVSEFAEDRSSGIIALQLVPGDSLKWVRHCTDEDYVAMSSQNGFVILSSCEIYRALGRHTRGSVAMRLKEKDRMACVDIIPAAKQDGIEHVHEPGHKQLQVFLRRPDHLAAVFVVSFTTAEDGESDEQVVLVSQSGTVNRIKVRDIPIQSRYA</sequence>
<dbReference type="GO" id="GO:0009330">
    <property type="term" value="C:DNA topoisomerase type II (double strand cut, ATP-hydrolyzing) complex"/>
    <property type="evidence" value="ECO:0007669"/>
    <property type="project" value="TreeGrafter"/>
</dbReference>
<accession>A0AAD5GNS9</accession>
<dbReference type="Gene3D" id="2.120.10.90">
    <property type="entry name" value="DNA gyrase/topoisomerase IV, subunit A, C-terminal"/>
    <property type="match status" value="2"/>
</dbReference>
<evidence type="ECO:0000313" key="1">
    <source>
        <dbReference type="EMBL" id="KAI7749605.1"/>
    </source>
</evidence>
<name>A0AAD5GNS9_AMBAR</name>
<keyword evidence="2" id="KW-1185">Reference proteome</keyword>
<feature type="non-terminal residue" evidence="1">
    <location>
        <position position="1"/>
    </location>
</feature>
<dbReference type="GO" id="GO:0003918">
    <property type="term" value="F:DNA topoisomerase type II (double strand cut, ATP-hydrolyzing) activity"/>
    <property type="evidence" value="ECO:0007669"/>
    <property type="project" value="TreeGrafter"/>
</dbReference>
<protein>
    <submittedName>
        <fullName evidence="1">Uncharacterized protein</fullName>
    </submittedName>
</protein>
<dbReference type="PANTHER" id="PTHR43493">
    <property type="entry name" value="DNA GYRASE/TOPOISOMERASE SUBUNIT A"/>
    <property type="match status" value="1"/>
</dbReference>
<evidence type="ECO:0000313" key="2">
    <source>
        <dbReference type="Proteomes" id="UP001206925"/>
    </source>
</evidence>
<comment type="caution">
    <text evidence="1">The sequence shown here is derived from an EMBL/GenBank/DDBJ whole genome shotgun (WGS) entry which is preliminary data.</text>
</comment>
<dbReference type="PANTHER" id="PTHR43493:SF5">
    <property type="entry name" value="DNA GYRASE SUBUNIT A, CHLOROPLASTIC_MITOCHONDRIAL"/>
    <property type="match status" value="1"/>
</dbReference>
<dbReference type="Pfam" id="PF03989">
    <property type="entry name" value="DNA_gyraseA_C"/>
    <property type="match status" value="4"/>
</dbReference>
<dbReference type="InterPro" id="IPR006691">
    <property type="entry name" value="GyrA/parC_rep"/>
</dbReference>
<dbReference type="AlphaFoldDB" id="A0AAD5GNS9"/>
<dbReference type="InterPro" id="IPR050220">
    <property type="entry name" value="Type_II_DNA_Topoisomerases"/>
</dbReference>
<feature type="non-terminal residue" evidence="1">
    <location>
        <position position="334"/>
    </location>
</feature>
<dbReference type="EMBL" id="JAMZMK010006321">
    <property type="protein sequence ID" value="KAI7749605.1"/>
    <property type="molecule type" value="Genomic_DNA"/>
</dbReference>
<dbReference type="GO" id="GO:0005737">
    <property type="term" value="C:cytoplasm"/>
    <property type="evidence" value="ECO:0007669"/>
    <property type="project" value="TreeGrafter"/>
</dbReference>